<dbReference type="Proteomes" id="UP000299102">
    <property type="component" value="Unassembled WGS sequence"/>
</dbReference>
<sequence length="130" mass="14632">MDIRKHRVVTVQEQNRIPDEEEDGLMERGVKRSSGCEVMEEGMRIFRTLTHCTNRQSVRRHLTSVCYSLLTAGIKSGRSRCTRPQPKLGHVAAAARRGFLADFDETFAADDILIRDCSPAQIKCVLASRA</sequence>
<name>A0A4C1U0H0_EUMVA</name>
<evidence type="ECO:0000313" key="2">
    <source>
        <dbReference type="Proteomes" id="UP000299102"/>
    </source>
</evidence>
<accession>A0A4C1U0H0</accession>
<comment type="caution">
    <text evidence="1">The sequence shown here is derived from an EMBL/GenBank/DDBJ whole genome shotgun (WGS) entry which is preliminary data.</text>
</comment>
<organism evidence="1 2">
    <name type="scientific">Eumeta variegata</name>
    <name type="common">Bagworm moth</name>
    <name type="synonym">Eumeta japonica</name>
    <dbReference type="NCBI Taxonomy" id="151549"/>
    <lineage>
        <taxon>Eukaryota</taxon>
        <taxon>Metazoa</taxon>
        <taxon>Ecdysozoa</taxon>
        <taxon>Arthropoda</taxon>
        <taxon>Hexapoda</taxon>
        <taxon>Insecta</taxon>
        <taxon>Pterygota</taxon>
        <taxon>Neoptera</taxon>
        <taxon>Endopterygota</taxon>
        <taxon>Lepidoptera</taxon>
        <taxon>Glossata</taxon>
        <taxon>Ditrysia</taxon>
        <taxon>Tineoidea</taxon>
        <taxon>Psychidae</taxon>
        <taxon>Oiketicinae</taxon>
        <taxon>Eumeta</taxon>
    </lineage>
</organism>
<reference evidence="1 2" key="1">
    <citation type="journal article" date="2019" name="Commun. Biol.">
        <title>The bagworm genome reveals a unique fibroin gene that provides high tensile strength.</title>
        <authorList>
            <person name="Kono N."/>
            <person name="Nakamura H."/>
            <person name="Ohtoshi R."/>
            <person name="Tomita M."/>
            <person name="Numata K."/>
            <person name="Arakawa K."/>
        </authorList>
    </citation>
    <scope>NUCLEOTIDE SEQUENCE [LARGE SCALE GENOMIC DNA]</scope>
</reference>
<dbReference type="EMBL" id="BGZK01000111">
    <property type="protein sequence ID" value="GBP19789.1"/>
    <property type="molecule type" value="Genomic_DNA"/>
</dbReference>
<protein>
    <submittedName>
        <fullName evidence="1">Uncharacterized protein</fullName>
    </submittedName>
</protein>
<gene>
    <name evidence="1" type="ORF">EVAR_8951_1</name>
</gene>
<evidence type="ECO:0000313" key="1">
    <source>
        <dbReference type="EMBL" id="GBP19789.1"/>
    </source>
</evidence>
<dbReference type="AlphaFoldDB" id="A0A4C1U0H0"/>
<proteinExistence type="predicted"/>
<keyword evidence="2" id="KW-1185">Reference proteome</keyword>